<dbReference type="EMBL" id="CP001614">
    <property type="protein sequence ID" value="ACR13016.1"/>
    <property type="molecule type" value="Genomic_DNA"/>
</dbReference>
<dbReference type="AlphaFoldDB" id="C5BMR0"/>
<accession>C5BMR0</accession>
<protein>
    <submittedName>
        <fullName evidence="1">Uncharacterized protein</fullName>
    </submittedName>
</protein>
<keyword evidence="2" id="KW-1185">Reference proteome</keyword>
<name>C5BMR0_TERTT</name>
<dbReference type="Proteomes" id="UP000009080">
    <property type="component" value="Chromosome"/>
</dbReference>
<proteinExistence type="predicted"/>
<dbReference type="HOGENOM" id="CLU_3158771_0_0_6"/>
<evidence type="ECO:0000313" key="1">
    <source>
        <dbReference type="EMBL" id="ACR13016.1"/>
    </source>
</evidence>
<sequence length="48" mass="5531">MTQPYGFTHHQSICLIVSCNALAKLPGLADTYENVKDTRFSGWFRAWR</sequence>
<organism evidence="1 2">
    <name type="scientific">Teredinibacter turnerae (strain ATCC 39867 / T7901)</name>
    <dbReference type="NCBI Taxonomy" id="377629"/>
    <lineage>
        <taxon>Bacteria</taxon>
        <taxon>Pseudomonadati</taxon>
        <taxon>Pseudomonadota</taxon>
        <taxon>Gammaproteobacteria</taxon>
        <taxon>Cellvibrionales</taxon>
        <taxon>Cellvibrionaceae</taxon>
        <taxon>Teredinibacter</taxon>
    </lineage>
</organism>
<gene>
    <name evidence="1" type="ordered locus">TERTU_2822</name>
</gene>
<evidence type="ECO:0000313" key="2">
    <source>
        <dbReference type="Proteomes" id="UP000009080"/>
    </source>
</evidence>
<dbReference type="STRING" id="377629.TERTU_2822"/>
<dbReference type="KEGG" id="ttu:TERTU_2822"/>
<reference evidence="1 2" key="1">
    <citation type="journal article" date="2009" name="PLoS ONE">
        <title>The complete genome of Teredinibacter turnerae T7901: an intracellular endosymbiont of marine wood-boring bivalves (shipworms).</title>
        <authorList>
            <person name="Yang J.C."/>
            <person name="Madupu R."/>
            <person name="Durkin A.S."/>
            <person name="Ekborg N.A."/>
            <person name="Pedamallu C.S."/>
            <person name="Hostetler J.B."/>
            <person name="Radune D."/>
            <person name="Toms B.S."/>
            <person name="Henrissat B."/>
            <person name="Coutinho P.M."/>
            <person name="Schwarz S."/>
            <person name="Field L."/>
            <person name="Trindade-Silva A.E."/>
            <person name="Soares C.A.G."/>
            <person name="Elshahawi S."/>
            <person name="Hanora A."/>
            <person name="Schmidt E.W."/>
            <person name="Haygood M.G."/>
            <person name="Posfai J."/>
            <person name="Benner J."/>
            <person name="Madinger C."/>
            <person name="Nove J."/>
            <person name="Anton B."/>
            <person name="Chaudhary K."/>
            <person name="Foster J."/>
            <person name="Holman A."/>
            <person name="Kumar S."/>
            <person name="Lessard P.A."/>
            <person name="Luyten Y.A."/>
            <person name="Slatko B."/>
            <person name="Wood N."/>
            <person name="Wu B."/>
            <person name="Teplitski M."/>
            <person name="Mougous J.D."/>
            <person name="Ward N."/>
            <person name="Eisen J.A."/>
            <person name="Badger J.H."/>
            <person name="Distel D.L."/>
        </authorList>
    </citation>
    <scope>NUCLEOTIDE SEQUENCE [LARGE SCALE GENOMIC DNA]</scope>
    <source>
        <strain evidence="2">ATCC 39867 / T7901</strain>
    </source>
</reference>